<dbReference type="Pfam" id="PF04828">
    <property type="entry name" value="GFA"/>
    <property type="match status" value="1"/>
</dbReference>
<keyword evidence="3" id="KW-0862">Zinc</keyword>
<sequence length="170" mass="19394">MSLSFQFDPILGVCACRQIRYEFSKRPIYVHCCHCRYCQRETGAPFALNAMYEADSVKLTNPDMKPEIICTPTASGNPQSIARCPSCKVAVWSHYGSHGGDLISFVRIGTLDEPDLFPPDMHIYTASQQLWVKLGDEVLAVDKFYDRTEYWPKEKLERFAKVSEKGEKTE</sequence>
<dbReference type="OrthoDB" id="406544at2759"/>
<dbReference type="InParanoid" id="A0A1Y2DN20"/>
<dbReference type="Proteomes" id="UP000193689">
    <property type="component" value="Unassembled WGS sequence"/>
</dbReference>
<evidence type="ECO:0000256" key="3">
    <source>
        <dbReference type="ARBA" id="ARBA00022833"/>
    </source>
</evidence>
<evidence type="ECO:0000256" key="4">
    <source>
        <dbReference type="ARBA" id="ARBA00023239"/>
    </source>
</evidence>
<comment type="similarity">
    <text evidence="1">Belongs to the Gfa family.</text>
</comment>
<feature type="domain" description="CENP-V/GFA" evidence="5">
    <location>
        <begin position="10"/>
        <end position="125"/>
    </location>
</feature>
<name>A0A1Y2DN20_9PEZI</name>
<dbReference type="RefSeq" id="XP_040712878.1">
    <property type="nucleotide sequence ID" value="XM_040862754.1"/>
</dbReference>
<evidence type="ECO:0000256" key="1">
    <source>
        <dbReference type="ARBA" id="ARBA00005495"/>
    </source>
</evidence>
<evidence type="ECO:0000259" key="5">
    <source>
        <dbReference type="PROSITE" id="PS51891"/>
    </source>
</evidence>
<organism evidence="6 7">
    <name type="scientific">Pseudomassariella vexata</name>
    <dbReference type="NCBI Taxonomy" id="1141098"/>
    <lineage>
        <taxon>Eukaryota</taxon>
        <taxon>Fungi</taxon>
        <taxon>Dikarya</taxon>
        <taxon>Ascomycota</taxon>
        <taxon>Pezizomycotina</taxon>
        <taxon>Sordariomycetes</taxon>
        <taxon>Xylariomycetidae</taxon>
        <taxon>Amphisphaeriales</taxon>
        <taxon>Pseudomassariaceae</taxon>
        <taxon>Pseudomassariella</taxon>
    </lineage>
</organism>
<dbReference type="GO" id="GO:0016846">
    <property type="term" value="F:carbon-sulfur lyase activity"/>
    <property type="evidence" value="ECO:0007669"/>
    <property type="project" value="InterPro"/>
</dbReference>
<evidence type="ECO:0000256" key="2">
    <source>
        <dbReference type="ARBA" id="ARBA00022723"/>
    </source>
</evidence>
<dbReference type="AlphaFoldDB" id="A0A1Y2DN20"/>
<proteinExistence type="inferred from homology"/>
<dbReference type="EMBL" id="MCFJ01000011">
    <property type="protein sequence ID" value="ORY60651.1"/>
    <property type="molecule type" value="Genomic_DNA"/>
</dbReference>
<keyword evidence="4" id="KW-0456">Lyase</keyword>
<reference evidence="6 7" key="1">
    <citation type="submission" date="2016-07" db="EMBL/GenBank/DDBJ databases">
        <title>Pervasive Adenine N6-methylation of Active Genes in Fungi.</title>
        <authorList>
            <consortium name="DOE Joint Genome Institute"/>
            <person name="Mondo S.J."/>
            <person name="Dannebaum R.O."/>
            <person name="Kuo R.C."/>
            <person name="Labutti K."/>
            <person name="Haridas S."/>
            <person name="Kuo A."/>
            <person name="Salamov A."/>
            <person name="Ahrendt S.R."/>
            <person name="Lipzen A."/>
            <person name="Sullivan W."/>
            <person name="Andreopoulos W.B."/>
            <person name="Clum A."/>
            <person name="Lindquist E."/>
            <person name="Daum C."/>
            <person name="Ramamoorthy G.K."/>
            <person name="Gryganskyi A."/>
            <person name="Culley D."/>
            <person name="Magnuson J.K."/>
            <person name="James T.Y."/>
            <person name="O'Malley M.A."/>
            <person name="Stajich J.E."/>
            <person name="Spatafora J.W."/>
            <person name="Visel A."/>
            <person name="Grigoriev I.V."/>
        </authorList>
    </citation>
    <scope>NUCLEOTIDE SEQUENCE [LARGE SCALE GENOMIC DNA]</scope>
    <source>
        <strain evidence="6 7">CBS 129021</strain>
    </source>
</reference>
<dbReference type="PANTHER" id="PTHR33337:SF33">
    <property type="entry name" value="CENP-V_GFA DOMAIN-CONTAINING PROTEIN"/>
    <property type="match status" value="1"/>
</dbReference>
<protein>
    <submittedName>
        <fullName evidence="6">Glutathione-dependent formaldehyde-activating protein</fullName>
    </submittedName>
</protein>
<dbReference type="SUPFAM" id="SSF51316">
    <property type="entry name" value="Mss4-like"/>
    <property type="match status" value="1"/>
</dbReference>
<keyword evidence="2" id="KW-0479">Metal-binding</keyword>
<accession>A0A1Y2DN20</accession>
<dbReference type="PANTHER" id="PTHR33337">
    <property type="entry name" value="GFA DOMAIN-CONTAINING PROTEIN"/>
    <property type="match status" value="1"/>
</dbReference>
<gene>
    <name evidence="6" type="ORF">BCR38DRAFT_467711</name>
</gene>
<dbReference type="GeneID" id="63778966"/>
<dbReference type="Gene3D" id="3.90.1590.10">
    <property type="entry name" value="glutathione-dependent formaldehyde- activating enzyme (gfa)"/>
    <property type="match status" value="1"/>
</dbReference>
<evidence type="ECO:0000313" key="6">
    <source>
        <dbReference type="EMBL" id="ORY60651.1"/>
    </source>
</evidence>
<dbReference type="PROSITE" id="PS51891">
    <property type="entry name" value="CENP_V_GFA"/>
    <property type="match status" value="1"/>
</dbReference>
<evidence type="ECO:0000313" key="7">
    <source>
        <dbReference type="Proteomes" id="UP000193689"/>
    </source>
</evidence>
<keyword evidence="7" id="KW-1185">Reference proteome</keyword>
<dbReference type="InterPro" id="IPR011057">
    <property type="entry name" value="Mss4-like_sf"/>
</dbReference>
<dbReference type="InterPro" id="IPR006913">
    <property type="entry name" value="CENP-V/GFA"/>
</dbReference>
<dbReference type="GO" id="GO:0046872">
    <property type="term" value="F:metal ion binding"/>
    <property type="evidence" value="ECO:0007669"/>
    <property type="project" value="UniProtKB-KW"/>
</dbReference>
<comment type="caution">
    <text evidence="6">The sequence shown here is derived from an EMBL/GenBank/DDBJ whole genome shotgun (WGS) entry which is preliminary data.</text>
</comment>